<dbReference type="Pfam" id="PF00730">
    <property type="entry name" value="HhH-GPD"/>
    <property type="match status" value="1"/>
</dbReference>
<organism evidence="6 7">
    <name type="scientific">Blastochloris viridis</name>
    <name type="common">Rhodopseudomonas viridis</name>
    <dbReference type="NCBI Taxonomy" id="1079"/>
    <lineage>
        <taxon>Bacteria</taxon>
        <taxon>Pseudomonadati</taxon>
        <taxon>Pseudomonadota</taxon>
        <taxon>Alphaproteobacteria</taxon>
        <taxon>Hyphomicrobiales</taxon>
        <taxon>Blastochloridaceae</taxon>
        <taxon>Blastochloris</taxon>
    </lineage>
</organism>
<dbReference type="EC" id="3.2.2.21" evidence="2"/>
<keyword evidence="7" id="KW-1185">Reference proteome</keyword>
<dbReference type="GO" id="GO:0005737">
    <property type="term" value="C:cytoplasm"/>
    <property type="evidence" value="ECO:0007669"/>
    <property type="project" value="TreeGrafter"/>
</dbReference>
<sequence>MAQQTATVPRVRSSIAMDLLSTPGPDRLDTEADLAHHLAELVAGDSRLAALLGAVGTVPLRRHPPGFSSLVGIMVGQQLSTASAAAILGRLRDKLDPLTPARALGADAALLRACGLSAAKMRTLAAMAEAVESGRVPLDALAELPADEARAILCTVPGIGPWTADLYLLFALGNPDAFPSGDLALQEAARLGFGLPTRPSARALAEIAEAWRPRRGVAAKLLWAYYRFDKRREGVPA</sequence>
<feature type="domain" description="HhH-GPD" evidence="5">
    <location>
        <begin position="75"/>
        <end position="227"/>
    </location>
</feature>
<reference evidence="6" key="1">
    <citation type="submission" date="2015-11" db="EMBL/GenBank/DDBJ databases">
        <authorList>
            <person name="Zhang Y."/>
            <person name="Guo Z."/>
        </authorList>
    </citation>
    <scope>NUCLEOTIDE SEQUENCE</scope>
    <source>
        <strain evidence="6">1</strain>
    </source>
</reference>
<dbReference type="InterPro" id="IPR051912">
    <property type="entry name" value="Alkylbase_DNA_Glycosylase/TA"/>
</dbReference>
<dbReference type="Gene3D" id="1.10.340.30">
    <property type="entry name" value="Hypothetical protein, domain 2"/>
    <property type="match status" value="1"/>
</dbReference>
<keyword evidence="6" id="KW-0326">Glycosidase</keyword>
<gene>
    <name evidence="6" type="primary">alkA</name>
    <name evidence="6" type="ORF">BVIRIDIS_30270</name>
</gene>
<protein>
    <recommendedName>
        <fullName evidence="2">DNA-3-methyladenine glycosylase II</fullName>
        <ecNumber evidence="2">3.2.2.21</ecNumber>
    </recommendedName>
</protein>
<dbReference type="PANTHER" id="PTHR43003:SF13">
    <property type="entry name" value="DNA-3-METHYLADENINE GLYCOSYLASE 2"/>
    <property type="match status" value="1"/>
</dbReference>
<dbReference type="PANTHER" id="PTHR43003">
    <property type="entry name" value="DNA-3-METHYLADENINE GLYCOSYLASE"/>
    <property type="match status" value="1"/>
</dbReference>
<keyword evidence="6" id="KW-0378">Hydrolase</keyword>
<dbReference type="GO" id="GO:0006307">
    <property type="term" value="P:DNA alkylation repair"/>
    <property type="evidence" value="ECO:0007669"/>
    <property type="project" value="TreeGrafter"/>
</dbReference>
<dbReference type="GO" id="GO:0032131">
    <property type="term" value="F:alkylated DNA binding"/>
    <property type="evidence" value="ECO:0007669"/>
    <property type="project" value="TreeGrafter"/>
</dbReference>
<keyword evidence="4" id="KW-0234">DNA repair</keyword>
<dbReference type="GO" id="GO:0006285">
    <property type="term" value="P:base-excision repair, AP site formation"/>
    <property type="evidence" value="ECO:0007669"/>
    <property type="project" value="TreeGrafter"/>
</dbReference>
<evidence type="ECO:0000256" key="2">
    <source>
        <dbReference type="ARBA" id="ARBA00012000"/>
    </source>
</evidence>
<dbReference type="STRING" id="1079.BVIR_261"/>
<evidence type="ECO:0000256" key="1">
    <source>
        <dbReference type="ARBA" id="ARBA00000086"/>
    </source>
</evidence>
<comment type="catalytic activity">
    <reaction evidence="1">
        <text>Hydrolysis of alkylated DNA, releasing 3-methyladenine, 3-methylguanine, 7-methylguanine and 7-methyladenine.</text>
        <dbReference type="EC" id="3.2.2.21"/>
    </reaction>
</comment>
<accession>A0A0P0J413</accession>
<evidence type="ECO:0000256" key="4">
    <source>
        <dbReference type="ARBA" id="ARBA00023204"/>
    </source>
</evidence>
<dbReference type="GO" id="GO:0032993">
    <property type="term" value="C:protein-DNA complex"/>
    <property type="evidence" value="ECO:0007669"/>
    <property type="project" value="TreeGrafter"/>
</dbReference>
<dbReference type="SMART" id="SM00478">
    <property type="entry name" value="ENDO3c"/>
    <property type="match status" value="1"/>
</dbReference>
<dbReference type="Gene3D" id="1.10.1670.40">
    <property type="match status" value="1"/>
</dbReference>
<dbReference type="InterPro" id="IPR003265">
    <property type="entry name" value="HhH-GPD_domain"/>
</dbReference>
<dbReference type="AlphaFoldDB" id="A0A0P0J413"/>
<dbReference type="KEGG" id="bvr:BVIR_261"/>
<dbReference type="EMBL" id="LN907867">
    <property type="protein sequence ID" value="CUU43999.1"/>
    <property type="molecule type" value="Genomic_DNA"/>
</dbReference>
<evidence type="ECO:0000259" key="5">
    <source>
        <dbReference type="SMART" id="SM00478"/>
    </source>
</evidence>
<dbReference type="InterPro" id="IPR011257">
    <property type="entry name" value="DNA_glycosylase"/>
</dbReference>
<evidence type="ECO:0000256" key="3">
    <source>
        <dbReference type="ARBA" id="ARBA00022763"/>
    </source>
</evidence>
<dbReference type="GO" id="GO:0008725">
    <property type="term" value="F:DNA-3-methyladenine glycosylase activity"/>
    <property type="evidence" value="ECO:0007669"/>
    <property type="project" value="TreeGrafter"/>
</dbReference>
<dbReference type="GO" id="GO:0043916">
    <property type="term" value="F:DNA-7-methylguanine glycosylase activity"/>
    <property type="evidence" value="ECO:0007669"/>
    <property type="project" value="TreeGrafter"/>
</dbReference>
<dbReference type="CDD" id="cd00056">
    <property type="entry name" value="ENDO3c"/>
    <property type="match status" value="1"/>
</dbReference>
<dbReference type="Proteomes" id="UP000065734">
    <property type="component" value="Chromosome I"/>
</dbReference>
<name>A0A0P0J413_BLAVI</name>
<evidence type="ECO:0000313" key="6">
    <source>
        <dbReference type="EMBL" id="CUU43999.1"/>
    </source>
</evidence>
<dbReference type="SUPFAM" id="SSF48150">
    <property type="entry name" value="DNA-glycosylase"/>
    <property type="match status" value="1"/>
</dbReference>
<evidence type="ECO:0000313" key="7">
    <source>
        <dbReference type="Proteomes" id="UP000065734"/>
    </source>
</evidence>
<keyword evidence="3" id="KW-0227">DNA damage</keyword>
<proteinExistence type="predicted"/>